<keyword evidence="2 4" id="KW-0238">DNA-binding</keyword>
<dbReference type="EMBL" id="JACCBB010000001">
    <property type="protein sequence ID" value="NYD22988.1"/>
    <property type="molecule type" value="Genomic_DNA"/>
</dbReference>
<dbReference type="PROSITE" id="PS50977">
    <property type="entry name" value="HTH_TETR_2"/>
    <property type="match status" value="1"/>
</dbReference>
<dbReference type="InterPro" id="IPR001647">
    <property type="entry name" value="HTH_TetR"/>
</dbReference>
<protein>
    <submittedName>
        <fullName evidence="6">AcrR family transcriptional regulator</fullName>
    </submittedName>
</protein>
<name>A0A7Y9J1E6_9ACTN</name>
<gene>
    <name evidence="6" type="ORF">BJ968_002528</name>
</gene>
<feature type="domain" description="HTH tetR-type" evidence="5">
    <location>
        <begin position="7"/>
        <end position="67"/>
    </location>
</feature>
<evidence type="ECO:0000256" key="1">
    <source>
        <dbReference type="ARBA" id="ARBA00023015"/>
    </source>
</evidence>
<accession>A0A7Y9J1E6</accession>
<evidence type="ECO:0000256" key="3">
    <source>
        <dbReference type="ARBA" id="ARBA00023163"/>
    </source>
</evidence>
<dbReference type="PANTHER" id="PTHR47506:SF1">
    <property type="entry name" value="HTH-TYPE TRANSCRIPTIONAL REGULATOR YJDC"/>
    <property type="match status" value="1"/>
</dbReference>
<dbReference type="AlphaFoldDB" id="A0A7Y9J1E6"/>
<evidence type="ECO:0000313" key="7">
    <source>
        <dbReference type="Proteomes" id="UP000521922"/>
    </source>
</evidence>
<dbReference type="SUPFAM" id="SSF48498">
    <property type="entry name" value="Tetracyclin repressor-like, C-terminal domain"/>
    <property type="match status" value="1"/>
</dbReference>
<evidence type="ECO:0000259" key="5">
    <source>
        <dbReference type="PROSITE" id="PS50977"/>
    </source>
</evidence>
<comment type="caution">
    <text evidence="6">The sequence shown here is derived from an EMBL/GenBank/DDBJ whole genome shotgun (WGS) entry which is preliminary data.</text>
</comment>
<feature type="DNA-binding region" description="H-T-H motif" evidence="4">
    <location>
        <begin position="30"/>
        <end position="49"/>
    </location>
</feature>
<organism evidence="6 7">
    <name type="scientific">Kineococcus aurantiacus</name>
    <dbReference type="NCBI Taxonomy" id="37633"/>
    <lineage>
        <taxon>Bacteria</taxon>
        <taxon>Bacillati</taxon>
        <taxon>Actinomycetota</taxon>
        <taxon>Actinomycetes</taxon>
        <taxon>Kineosporiales</taxon>
        <taxon>Kineosporiaceae</taxon>
        <taxon>Kineococcus</taxon>
    </lineage>
</organism>
<dbReference type="Pfam" id="PF00440">
    <property type="entry name" value="TetR_N"/>
    <property type="match status" value="1"/>
</dbReference>
<dbReference type="GO" id="GO:0003677">
    <property type="term" value="F:DNA binding"/>
    <property type="evidence" value="ECO:0007669"/>
    <property type="project" value="UniProtKB-UniRule"/>
</dbReference>
<proteinExistence type="predicted"/>
<evidence type="ECO:0000313" key="6">
    <source>
        <dbReference type="EMBL" id="NYD22988.1"/>
    </source>
</evidence>
<dbReference type="InterPro" id="IPR036271">
    <property type="entry name" value="Tet_transcr_reg_TetR-rel_C_sf"/>
</dbReference>
<evidence type="ECO:0000256" key="2">
    <source>
        <dbReference type="ARBA" id="ARBA00023125"/>
    </source>
</evidence>
<dbReference type="RefSeq" id="WP_179752384.1">
    <property type="nucleotide sequence ID" value="NZ_BAAAGN010000001.1"/>
</dbReference>
<dbReference type="PRINTS" id="PR00455">
    <property type="entry name" value="HTHTETR"/>
</dbReference>
<dbReference type="Proteomes" id="UP000521922">
    <property type="component" value="Unassembled WGS sequence"/>
</dbReference>
<keyword evidence="7" id="KW-1185">Reference proteome</keyword>
<keyword evidence="1" id="KW-0805">Transcription regulation</keyword>
<dbReference type="SUPFAM" id="SSF46689">
    <property type="entry name" value="Homeodomain-like"/>
    <property type="match status" value="1"/>
</dbReference>
<dbReference type="InterPro" id="IPR009057">
    <property type="entry name" value="Homeodomain-like_sf"/>
</dbReference>
<evidence type="ECO:0000256" key="4">
    <source>
        <dbReference type="PROSITE-ProRule" id="PRU00335"/>
    </source>
</evidence>
<keyword evidence="3" id="KW-0804">Transcription</keyword>
<dbReference type="PANTHER" id="PTHR47506">
    <property type="entry name" value="TRANSCRIPTIONAL REGULATORY PROTEIN"/>
    <property type="match status" value="1"/>
</dbReference>
<dbReference type="Gene3D" id="1.10.357.10">
    <property type="entry name" value="Tetracycline Repressor, domain 2"/>
    <property type="match status" value="1"/>
</dbReference>
<reference evidence="6 7" key="1">
    <citation type="submission" date="2020-07" db="EMBL/GenBank/DDBJ databases">
        <title>Sequencing the genomes of 1000 actinobacteria strains.</title>
        <authorList>
            <person name="Klenk H.-P."/>
        </authorList>
    </citation>
    <scope>NUCLEOTIDE SEQUENCE [LARGE SCALE GENOMIC DNA]</scope>
    <source>
        <strain evidence="6 7">DSM 7487</strain>
    </source>
</reference>
<sequence length="191" mass="20187">MSATDVRPDRERIVEAADRLFNARGVQAVGMDAVRAASGVPLKRLYAAFSSKDDLVLAVLRRREGTWGEGIAATAAGATGARERLLAVYDFLDAWFRSDDFRGCGFINTYGELGGVSPEVADAVRTQKLSFQRYVAALVDELGAPPALAAQLALLAEGAQTTAAIDGRPDAAAQARAAAEVLIDAALRPPR</sequence>